<comment type="cofactor">
    <cofactor evidence="1">
        <name>FMN</name>
        <dbReference type="ChEBI" id="CHEBI:58210"/>
    </cofactor>
</comment>
<keyword evidence="5" id="KW-0521">NADP</keyword>
<sequence length="224" mass="25811">MDNANLKTSILNAHNFRYACKEFDSSKKISKEDFNFILEVARLSPASFGFEPWKFLVVENEMLKEELQPLCWGAQKQLSTCSHYVIILARTINDMKYDSEFVLDFMKSVQKLPDKIISIKSKFYKNFQENDLNLLESDRAMFDWACKQTYIVLGNMMTAAAEIGIDSCAIEGFDKTKVEKLLIDKGILDTKHFGVSCMVALGYRKDDPKHAKTRQSMNDIVEWI</sequence>
<evidence type="ECO:0000256" key="3">
    <source>
        <dbReference type="ARBA" id="ARBA00022630"/>
    </source>
</evidence>
<keyword evidence="3" id="KW-0285">Flavoprotein</keyword>
<dbReference type="EMBL" id="JAUSWN010000023">
    <property type="protein sequence ID" value="MDQ0480584.1"/>
    <property type="molecule type" value="Genomic_DNA"/>
</dbReference>
<evidence type="ECO:0000256" key="5">
    <source>
        <dbReference type="ARBA" id="ARBA00022857"/>
    </source>
</evidence>
<protein>
    <submittedName>
        <fullName evidence="9">Nitroreductase</fullName>
    </submittedName>
</protein>
<dbReference type="PANTHER" id="PTHR23026:SF125">
    <property type="entry name" value="OXYGEN-INSENSITIVE NAD(P)H NITROREDUCTASE"/>
    <property type="match status" value="1"/>
</dbReference>
<organism evidence="9 10">
    <name type="scientific">Hathewaya limosa</name>
    <name type="common">Clostridium limosum</name>
    <dbReference type="NCBI Taxonomy" id="1536"/>
    <lineage>
        <taxon>Bacteria</taxon>
        <taxon>Bacillati</taxon>
        <taxon>Bacillota</taxon>
        <taxon>Clostridia</taxon>
        <taxon>Eubacteriales</taxon>
        <taxon>Clostridiaceae</taxon>
        <taxon>Hathewaya</taxon>
    </lineage>
</organism>
<evidence type="ECO:0000259" key="8">
    <source>
        <dbReference type="Pfam" id="PF00881"/>
    </source>
</evidence>
<evidence type="ECO:0000313" key="9">
    <source>
        <dbReference type="EMBL" id="MDQ0480584.1"/>
    </source>
</evidence>
<accession>A0ABU0JU39</accession>
<dbReference type="RefSeq" id="WP_307356642.1">
    <property type="nucleotide sequence ID" value="NZ_BAAACJ010000004.1"/>
</dbReference>
<gene>
    <name evidence="9" type="ORF">QOZ93_002332</name>
</gene>
<dbReference type="Proteomes" id="UP001224418">
    <property type="component" value="Unassembled WGS sequence"/>
</dbReference>
<comment type="similarity">
    <text evidence="2">Belongs to the nitroreductase family.</text>
</comment>
<keyword evidence="6" id="KW-0560">Oxidoreductase</keyword>
<evidence type="ECO:0000313" key="10">
    <source>
        <dbReference type="Proteomes" id="UP001224418"/>
    </source>
</evidence>
<dbReference type="CDD" id="cd02149">
    <property type="entry name" value="NfsB-like"/>
    <property type="match status" value="1"/>
</dbReference>
<dbReference type="Gene3D" id="3.40.109.10">
    <property type="entry name" value="NADH Oxidase"/>
    <property type="match status" value="1"/>
</dbReference>
<feature type="domain" description="Nitroreductase" evidence="8">
    <location>
        <begin position="17"/>
        <end position="203"/>
    </location>
</feature>
<dbReference type="Pfam" id="PF00881">
    <property type="entry name" value="Nitroreductase"/>
    <property type="match status" value="1"/>
</dbReference>
<comment type="caution">
    <text evidence="9">The sequence shown here is derived from an EMBL/GenBank/DDBJ whole genome shotgun (WGS) entry which is preliminary data.</text>
</comment>
<evidence type="ECO:0000256" key="6">
    <source>
        <dbReference type="ARBA" id="ARBA00023002"/>
    </source>
</evidence>
<evidence type="ECO:0000256" key="1">
    <source>
        <dbReference type="ARBA" id="ARBA00001917"/>
    </source>
</evidence>
<reference evidence="9 10" key="1">
    <citation type="submission" date="2023-07" db="EMBL/GenBank/DDBJ databases">
        <title>Genomic Encyclopedia of Type Strains, Phase IV (KMG-IV): sequencing the most valuable type-strain genomes for metagenomic binning, comparative biology and taxonomic classification.</title>
        <authorList>
            <person name="Goeker M."/>
        </authorList>
    </citation>
    <scope>NUCLEOTIDE SEQUENCE [LARGE SCALE GENOMIC DNA]</scope>
    <source>
        <strain evidence="9 10">DSM 1400</strain>
    </source>
</reference>
<dbReference type="InterPro" id="IPR000415">
    <property type="entry name" value="Nitroreductase-like"/>
</dbReference>
<evidence type="ECO:0000256" key="2">
    <source>
        <dbReference type="ARBA" id="ARBA00007118"/>
    </source>
</evidence>
<dbReference type="InterPro" id="IPR033878">
    <property type="entry name" value="NfsB-like"/>
</dbReference>
<keyword evidence="10" id="KW-1185">Reference proteome</keyword>
<dbReference type="InterPro" id="IPR029479">
    <property type="entry name" value="Nitroreductase"/>
</dbReference>
<proteinExistence type="inferred from homology"/>
<evidence type="ECO:0000256" key="4">
    <source>
        <dbReference type="ARBA" id="ARBA00022643"/>
    </source>
</evidence>
<dbReference type="PANTHER" id="PTHR23026">
    <property type="entry name" value="NADPH NITROREDUCTASE"/>
    <property type="match status" value="1"/>
</dbReference>
<dbReference type="SUPFAM" id="SSF55469">
    <property type="entry name" value="FMN-dependent nitroreductase-like"/>
    <property type="match status" value="1"/>
</dbReference>
<evidence type="ECO:0000256" key="7">
    <source>
        <dbReference type="ARBA" id="ARBA00023027"/>
    </source>
</evidence>
<keyword evidence="7" id="KW-0520">NAD</keyword>
<dbReference type="InterPro" id="IPR050627">
    <property type="entry name" value="Nitroreductase/BluB"/>
</dbReference>
<keyword evidence="4" id="KW-0288">FMN</keyword>
<name>A0ABU0JU39_HATLI</name>